<sequence length="231" mass="25819">MLPGGFTRTLYVYDDSPFQSASEGDSIYVEFFPGEAVLRSKKSGATVDTRQENAVCYLHRGQPVGVTFSSNADLKLAHEKGIRLIAKAIVGKPLADHGGIRGLTLHLPEGYDTTRKMIQSYEFYQQVPQEAERISFNEWDEEDFAQLSDREHWAFKNARLDYLPVPASSSAKPHIQASSEDGTKIFRLTARNNAYRPIAAALESSENFAVLADRRIASNGITGYEITLMHW</sequence>
<evidence type="ECO:0000313" key="2">
    <source>
        <dbReference type="Proteomes" id="UP000186292"/>
    </source>
</evidence>
<reference evidence="2" key="1">
    <citation type="submission" date="2017-01" db="EMBL/GenBank/DDBJ databases">
        <authorList>
            <person name="Varghese N."/>
            <person name="Submissions S."/>
        </authorList>
    </citation>
    <scope>NUCLEOTIDE SEQUENCE [LARGE SCALE GENOMIC DNA]</scope>
    <source>
        <strain evidence="2">DSM 44531</strain>
    </source>
</reference>
<dbReference type="OrthoDB" id="4394970at2"/>
<evidence type="ECO:0000313" key="1">
    <source>
        <dbReference type="EMBL" id="SIS59955.1"/>
    </source>
</evidence>
<dbReference type="RefSeq" id="WP_076600007.1">
    <property type="nucleotide sequence ID" value="NZ_CP046976.1"/>
</dbReference>
<protein>
    <submittedName>
        <fullName evidence="1">Uncharacterized protein</fullName>
    </submittedName>
</protein>
<organism evidence="1 2">
    <name type="scientific">Corynebacterium appendicis CIP 107643</name>
    <dbReference type="NCBI Taxonomy" id="1161099"/>
    <lineage>
        <taxon>Bacteria</taxon>
        <taxon>Bacillati</taxon>
        <taxon>Actinomycetota</taxon>
        <taxon>Actinomycetes</taxon>
        <taxon>Mycobacteriales</taxon>
        <taxon>Corynebacteriaceae</taxon>
        <taxon>Corynebacterium</taxon>
    </lineage>
</organism>
<dbReference type="AlphaFoldDB" id="A0A1N7KEG3"/>
<gene>
    <name evidence="1" type="ORF">SAMN05444817_11915</name>
</gene>
<dbReference type="EMBL" id="FTOF01000019">
    <property type="protein sequence ID" value="SIS59955.1"/>
    <property type="molecule type" value="Genomic_DNA"/>
</dbReference>
<dbReference type="Proteomes" id="UP000186292">
    <property type="component" value="Unassembled WGS sequence"/>
</dbReference>
<proteinExistence type="predicted"/>
<keyword evidence="2" id="KW-1185">Reference proteome</keyword>
<accession>A0A1N7KEG3</accession>
<name>A0A1N7KEG3_9CORY</name>